<evidence type="ECO:0000256" key="7">
    <source>
        <dbReference type="ARBA" id="ARBA00022898"/>
    </source>
</evidence>
<keyword evidence="9" id="KW-0408">Iron</keyword>
<dbReference type="PANTHER" id="PTHR31528:SF1">
    <property type="entry name" value="4-AMINO-5-HYDROXYMETHYL-2-METHYLPYRIMIDINE PHOSPHATE SYNTHASE THI11-RELATED"/>
    <property type="match status" value="1"/>
</dbReference>
<dbReference type="Proteomes" id="UP001642900">
    <property type="component" value="Unassembled WGS sequence"/>
</dbReference>
<keyword evidence="5" id="KW-0808">Transferase</keyword>
<dbReference type="Pfam" id="PF09084">
    <property type="entry name" value="NMT1"/>
    <property type="match status" value="1"/>
</dbReference>
<evidence type="ECO:0000256" key="9">
    <source>
        <dbReference type="ARBA" id="ARBA00023004"/>
    </source>
</evidence>
<evidence type="ECO:0000256" key="5">
    <source>
        <dbReference type="ARBA" id="ARBA00022679"/>
    </source>
</evidence>
<evidence type="ECO:0000256" key="3">
    <source>
        <dbReference type="ARBA" id="ARBA00009406"/>
    </source>
</evidence>
<gene>
    <name evidence="14" type="ORF">G6N73_28470</name>
</gene>
<dbReference type="AlphaFoldDB" id="A0A6G4WK38"/>
<evidence type="ECO:0000256" key="1">
    <source>
        <dbReference type="ARBA" id="ARBA00003469"/>
    </source>
</evidence>
<evidence type="ECO:0000256" key="4">
    <source>
        <dbReference type="ARBA" id="ARBA00011738"/>
    </source>
</evidence>
<feature type="domain" description="SsuA/THI5-like" evidence="13">
    <location>
        <begin position="39"/>
        <end position="251"/>
    </location>
</feature>
<keyword evidence="7" id="KW-0663">Pyridoxal phosphate</keyword>
<organism evidence="14 15">
    <name type="scientific">Allomesorhizobium camelthorni</name>
    <dbReference type="NCBI Taxonomy" id="475069"/>
    <lineage>
        <taxon>Bacteria</taxon>
        <taxon>Pseudomonadati</taxon>
        <taxon>Pseudomonadota</taxon>
        <taxon>Alphaproteobacteria</taxon>
        <taxon>Hyphomicrobiales</taxon>
        <taxon>Phyllobacteriaceae</taxon>
        <taxon>Allomesorhizobium</taxon>
    </lineage>
</organism>
<evidence type="ECO:0000259" key="13">
    <source>
        <dbReference type="Pfam" id="PF09084"/>
    </source>
</evidence>
<dbReference type="EMBL" id="JAAKZF010000074">
    <property type="protein sequence ID" value="NGO54984.1"/>
    <property type="molecule type" value="Genomic_DNA"/>
</dbReference>
<keyword evidence="8" id="KW-0784">Thiamine biosynthesis</keyword>
<evidence type="ECO:0000256" key="8">
    <source>
        <dbReference type="ARBA" id="ARBA00022977"/>
    </source>
</evidence>
<reference evidence="14 15" key="1">
    <citation type="submission" date="2020-02" db="EMBL/GenBank/DDBJ databases">
        <title>Genome sequence of strain CCNWXJ40-4.</title>
        <authorList>
            <person name="Gao J."/>
            <person name="Sun J."/>
        </authorList>
    </citation>
    <scope>NUCLEOTIDE SEQUENCE [LARGE SCALE GENOMIC DNA]</scope>
    <source>
        <strain evidence="14 15">CCNWXJ 40-4</strain>
    </source>
</reference>
<accession>A0A6G4WK38</accession>
<name>A0A6G4WK38_9HYPH</name>
<evidence type="ECO:0000256" key="12">
    <source>
        <dbReference type="SAM" id="SignalP"/>
    </source>
</evidence>
<feature type="signal peptide" evidence="12">
    <location>
        <begin position="1"/>
        <end position="25"/>
    </location>
</feature>
<dbReference type="InterPro" id="IPR015168">
    <property type="entry name" value="SsuA/THI5"/>
</dbReference>
<dbReference type="InterPro" id="IPR027939">
    <property type="entry name" value="NMT1/THI5"/>
</dbReference>
<keyword evidence="6" id="KW-0479">Metal-binding</keyword>
<comment type="catalytic activity">
    <reaction evidence="11">
        <text>N(6)-(pyridoxal phosphate)-L-lysyl-[4-amino-5-hydroxymethyl-2-methylpyrimidine phosphate synthase] + L-histidyl-[4-amino-5-hydroxymethyl-2-methylpyrimidine phosphate synthase] + 2 Fe(3+) + 4 H2O = L-lysyl-[4-amino-5-hydroxymethyl-2-methylpyrimidine phosphate synthase] + (2S)-2-amino-5-hydroxy-4-oxopentanoyl-[4-amino-5-hydroxymethyl-2-methylpyrimidine phosphate synthase] + 4-amino-2-methyl-5-(phosphooxymethyl)pyrimidine + 3-oxopropanoate + 2 Fe(2+) + 2 H(+)</text>
        <dbReference type="Rhea" id="RHEA:65756"/>
        <dbReference type="Rhea" id="RHEA-COMP:16892"/>
        <dbReference type="Rhea" id="RHEA-COMP:16893"/>
        <dbReference type="Rhea" id="RHEA-COMP:16894"/>
        <dbReference type="Rhea" id="RHEA-COMP:16895"/>
        <dbReference type="ChEBI" id="CHEBI:15377"/>
        <dbReference type="ChEBI" id="CHEBI:15378"/>
        <dbReference type="ChEBI" id="CHEBI:29033"/>
        <dbReference type="ChEBI" id="CHEBI:29034"/>
        <dbReference type="ChEBI" id="CHEBI:29969"/>
        <dbReference type="ChEBI" id="CHEBI:29979"/>
        <dbReference type="ChEBI" id="CHEBI:33190"/>
        <dbReference type="ChEBI" id="CHEBI:58354"/>
        <dbReference type="ChEBI" id="CHEBI:143915"/>
        <dbReference type="ChEBI" id="CHEBI:157692"/>
    </reaction>
    <physiologicalReaction direction="left-to-right" evidence="11">
        <dbReference type="Rhea" id="RHEA:65757"/>
    </physiologicalReaction>
</comment>
<dbReference type="GO" id="GO:0016740">
    <property type="term" value="F:transferase activity"/>
    <property type="evidence" value="ECO:0007669"/>
    <property type="project" value="UniProtKB-KW"/>
</dbReference>
<keyword evidence="12" id="KW-0732">Signal</keyword>
<evidence type="ECO:0000313" key="15">
    <source>
        <dbReference type="Proteomes" id="UP001642900"/>
    </source>
</evidence>
<comment type="caution">
    <text evidence="14">The sequence shown here is derived from an EMBL/GenBank/DDBJ whole genome shotgun (WGS) entry which is preliminary data.</text>
</comment>
<keyword evidence="15" id="KW-1185">Reference proteome</keyword>
<comment type="subunit">
    <text evidence="4">Homodimer.</text>
</comment>
<dbReference type="SUPFAM" id="SSF53850">
    <property type="entry name" value="Periplasmic binding protein-like II"/>
    <property type="match status" value="1"/>
</dbReference>
<dbReference type="GO" id="GO:0009228">
    <property type="term" value="P:thiamine biosynthetic process"/>
    <property type="evidence" value="ECO:0007669"/>
    <property type="project" value="UniProtKB-KW"/>
</dbReference>
<evidence type="ECO:0000256" key="11">
    <source>
        <dbReference type="ARBA" id="ARBA00048179"/>
    </source>
</evidence>
<comment type="pathway">
    <text evidence="2">Cofactor biosynthesis; thiamine diphosphate biosynthesis.</text>
</comment>
<feature type="chain" id="PRO_5026294135" description="Thiamine pyrimidine synthase" evidence="12">
    <location>
        <begin position="26"/>
        <end position="335"/>
    </location>
</feature>
<evidence type="ECO:0000256" key="10">
    <source>
        <dbReference type="ARBA" id="ARBA00033171"/>
    </source>
</evidence>
<evidence type="ECO:0000256" key="6">
    <source>
        <dbReference type="ARBA" id="ARBA00022723"/>
    </source>
</evidence>
<evidence type="ECO:0000313" key="14">
    <source>
        <dbReference type="EMBL" id="NGO54984.1"/>
    </source>
</evidence>
<evidence type="ECO:0000256" key="2">
    <source>
        <dbReference type="ARBA" id="ARBA00004948"/>
    </source>
</evidence>
<sequence length="335" mass="35811">MTMPTRRQIIAAALAAPFVPSIAFAQSKTVTVALDWTPNTNHIGLYVAQAKGFYDQAGLKVQILPYSDTSAGTLVANHVADFGILGVLGLFTQRTAGADLVATYALVQTETGRLVFNADRSDIKRPRDLDGLTYGGFGSDWETALIASMIRHDGGEGKFETVTLGTSAYEALANGAVDFTLEVYTWEGVKAALEGVAQRAFRYADFGVPDQHTNFIGSSQAYLDANTETAAAFIAATRRGYEFAVENPDDAADILIAANSEVLTDRAFIRASLQALVDGNYFKSAEGAIGTIDPAKMKATAEYLVAAGILRDKDGVPLADLPDFSAYYTNKFVAQ</sequence>
<dbReference type="PANTHER" id="PTHR31528">
    <property type="entry name" value="4-AMINO-5-HYDROXYMETHYL-2-METHYLPYRIMIDINE PHOSPHATE SYNTHASE THI11-RELATED"/>
    <property type="match status" value="1"/>
</dbReference>
<proteinExistence type="inferred from homology"/>
<comment type="function">
    <text evidence="1">Responsible for the formation of the pyrimidine heterocycle in the thiamine biosynthesis pathway. Catalyzes the formation of hydroxymethylpyrimidine phosphate (HMP-P) from histidine and pyridoxal phosphate (PLP). The protein uses PLP and the active site histidine to form HMP-P, generating an inactive enzyme. The enzyme can only undergo a single turnover, which suggests it is a suicide enzyme.</text>
</comment>
<dbReference type="RefSeq" id="WP_165033360.1">
    <property type="nucleotide sequence ID" value="NZ_JAAKZF010000074.1"/>
</dbReference>
<dbReference type="GO" id="GO:0046872">
    <property type="term" value="F:metal ion binding"/>
    <property type="evidence" value="ECO:0007669"/>
    <property type="project" value="UniProtKB-KW"/>
</dbReference>
<comment type="similarity">
    <text evidence="3">Belongs to the NMT1/THI5 family.</text>
</comment>
<protein>
    <recommendedName>
        <fullName evidence="10">Thiamine pyrimidine synthase</fullName>
    </recommendedName>
</protein>
<dbReference type="Gene3D" id="3.40.190.10">
    <property type="entry name" value="Periplasmic binding protein-like II"/>
    <property type="match status" value="2"/>
</dbReference>